<dbReference type="GO" id="GO:0016192">
    <property type="term" value="P:vesicle-mediated transport"/>
    <property type="evidence" value="ECO:0007669"/>
    <property type="project" value="InterPro"/>
</dbReference>
<comment type="similarity">
    <text evidence="1">Belongs to the STXBP/unc-18/SEC1 family.</text>
</comment>
<keyword evidence="3" id="KW-0732">Signal</keyword>
<sequence length="518" mass="57817">MYREFQVSWAFPVLLEMGVLAVCSLESMSSLETAIDWNRKSNERMKVVFFTCRLLTDAHRYILRCLITLQRVSQCTIYTSISEVGQSAYPDSPLGPDAFHEYQSLLVQDYEEIMKKNDPNSISTKNKDVKENLILEDEGWLQLTPREKDITKSSAFSSTKDMYDVDRIDLAEDVGRKLTANVHHFPLIICPFSPKFFVLPSEGSIAEGYISAEQENSVSSGLPPLSTGTFHDGEDVPAGVALTAQFLYHLTTKMDLKLEIFSLGDLSRTIGKLITDMSSLYDVGRRKRSAGLLLIDRTADLLTPCCHGDTLIDRIFSSVPRRTRTSSGLPKGSQTQPGHRPANILHAPLDVQIPLVDVIRQIPTKNVQLLETIEAFLQGWNSTDSAAQINTLVNLSDKLDGENCFSSESELLSGTLVSTENLRGAPYLESILDRRTKDGTLLIKKWLQEALRKEKISANPKTQPGFELQHMIKALAKDQSSFVRNKGIIQLAAATSYAMSERCRANGIRLSALRKYST</sequence>
<gene>
    <name evidence="4" type="ORF">OSB04_003987</name>
</gene>
<evidence type="ECO:0000256" key="2">
    <source>
        <dbReference type="SAM" id="MobiDB-lite"/>
    </source>
</evidence>
<dbReference type="InterPro" id="IPR001619">
    <property type="entry name" value="Sec1-like"/>
</dbReference>
<organism evidence="4 5">
    <name type="scientific">Centaurea solstitialis</name>
    <name type="common">yellow star-thistle</name>
    <dbReference type="NCBI Taxonomy" id="347529"/>
    <lineage>
        <taxon>Eukaryota</taxon>
        <taxon>Viridiplantae</taxon>
        <taxon>Streptophyta</taxon>
        <taxon>Embryophyta</taxon>
        <taxon>Tracheophyta</taxon>
        <taxon>Spermatophyta</taxon>
        <taxon>Magnoliopsida</taxon>
        <taxon>eudicotyledons</taxon>
        <taxon>Gunneridae</taxon>
        <taxon>Pentapetalae</taxon>
        <taxon>asterids</taxon>
        <taxon>campanulids</taxon>
        <taxon>Asterales</taxon>
        <taxon>Asteraceae</taxon>
        <taxon>Carduoideae</taxon>
        <taxon>Cardueae</taxon>
        <taxon>Centaureinae</taxon>
        <taxon>Centaurea</taxon>
    </lineage>
</organism>
<comment type="caution">
    <text evidence="4">The sequence shown here is derived from an EMBL/GenBank/DDBJ whole genome shotgun (WGS) entry which is preliminary data.</text>
</comment>
<reference evidence="4" key="1">
    <citation type="submission" date="2023-03" db="EMBL/GenBank/DDBJ databases">
        <title>Chromosome-scale reference genome and RAD-based genetic map of yellow starthistle (Centaurea solstitialis) reveal putative structural variation and QTLs associated with invader traits.</title>
        <authorList>
            <person name="Reatini B."/>
            <person name="Cang F.A."/>
            <person name="Jiang Q."/>
            <person name="Mckibben M.T.W."/>
            <person name="Barker M.S."/>
            <person name="Rieseberg L.H."/>
            <person name="Dlugosch K.M."/>
        </authorList>
    </citation>
    <scope>NUCLEOTIDE SEQUENCE</scope>
    <source>
        <strain evidence="4">CAN-66</strain>
        <tissue evidence="4">Leaf</tissue>
    </source>
</reference>
<keyword evidence="5" id="KW-1185">Reference proteome</keyword>
<dbReference type="InterPro" id="IPR036045">
    <property type="entry name" value="Sec1-like_sf"/>
</dbReference>
<evidence type="ECO:0000313" key="4">
    <source>
        <dbReference type="EMBL" id="KAJ9568021.1"/>
    </source>
</evidence>
<evidence type="ECO:0000256" key="3">
    <source>
        <dbReference type="SAM" id="SignalP"/>
    </source>
</evidence>
<proteinExistence type="inferred from homology"/>
<dbReference type="SUPFAM" id="SSF56815">
    <property type="entry name" value="Sec1/munc18-like (SM) proteins"/>
    <property type="match status" value="1"/>
</dbReference>
<feature type="compositionally biased region" description="Polar residues" evidence="2">
    <location>
        <begin position="325"/>
        <end position="337"/>
    </location>
</feature>
<protein>
    <submittedName>
        <fullName evidence="4">Uncharacterized protein</fullName>
    </submittedName>
</protein>
<dbReference type="EMBL" id="JARYMX010000001">
    <property type="protein sequence ID" value="KAJ9568021.1"/>
    <property type="molecule type" value="Genomic_DNA"/>
</dbReference>
<evidence type="ECO:0000313" key="5">
    <source>
        <dbReference type="Proteomes" id="UP001172457"/>
    </source>
</evidence>
<feature type="signal peptide" evidence="3">
    <location>
        <begin position="1"/>
        <end position="21"/>
    </location>
</feature>
<evidence type="ECO:0000256" key="1">
    <source>
        <dbReference type="ARBA" id="ARBA00009884"/>
    </source>
</evidence>
<dbReference type="Proteomes" id="UP001172457">
    <property type="component" value="Chromosome 1"/>
</dbReference>
<name>A0AA38U8E5_9ASTR</name>
<dbReference type="PANTHER" id="PTHR11679">
    <property type="entry name" value="VESICLE PROTEIN SORTING-ASSOCIATED"/>
    <property type="match status" value="1"/>
</dbReference>
<feature type="chain" id="PRO_5041208853" evidence="3">
    <location>
        <begin position="22"/>
        <end position="518"/>
    </location>
</feature>
<dbReference type="AlphaFoldDB" id="A0AA38U8E5"/>
<feature type="region of interest" description="Disordered" evidence="2">
    <location>
        <begin position="322"/>
        <end position="341"/>
    </location>
</feature>
<accession>A0AA38U8E5</accession>